<dbReference type="EMBL" id="CADCUQ010000406">
    <property type="protein sequence ID" value="CAA9402514.1"/>
    <property type="molecule type" value="Genomic_DNA"/>
</dbReference>
<dbReference type="GO" id="GO:0009089">
    <property type="term" value="P:lysine biosynthetic process via diaminopimelate"/>
    <property type="evidence" value="ECO:0007669"/>
    <property type="project" value="TreeGrafter"/>
</dbReference>
<dbReference type="PRINTS" id="PR01182">
    <property type="entry name" value="ORNDCRBXLASE"/>
</dbReference>
<sequence>MDFFNYKNGELYCEDVPAARIADEVGTACYVYSKATLLHHYRQVADSFRELNPTVCYSIKSNGNINLCRVLAEAGSGFDVTSGGELFRALQAGGDPKKIIYAGVGKTDQEIRDAIDVGIAAFNIESEAE</sequence>
<dbReference type="AlphaFoldDB" id="A0A6J4P7P3"/>
<dbReference type="Pfam" id="PF02784">
    <property type="entry name" value="Orn_Arg_deC_N"/>
    <property type="match status" value="1"/>
</dbReference>
<keyword evidence="2" id="KW-0663">Pyridoxal phosphate</keyword>
<evidence type="ECO:0000313" key="4">
    <source>
        <dbReference type="EMBL" id="CAA9402514.1"/>
    </source>
</evidence>
<dbReference type="Gene3D" id="2.40.37.10">
    <property type="entry name" value="Lyase, Ornithine Decarboxylase, Chain A, domain 1"/>
    <property type="match status" value="1"/>
</dbReference>
<gene>
    <name evidence="4" type="ORF">AVDCRST_MAG64-1801</name>
</gene>
<dbReference type="EC" id="4.1.1.20" evidence="4"/>
<dbReference type="GO" id="GO:0008836">
    <property type="term" value="F:diaminopimelate decarboxylase activity"/>
    <property type="evidence" value="ECO:0007669"/>
    <property type="project" value="UniProtKB-EC"/>
</dbReference>
<dbReference type="PANTHER" id="PTHR43727">
    <property type="entry name" value="DIAMINOPIMELATE DECARBOXYLASE"/>
    <property type="match status" value="1"/>
</dbReference>
<organism evidence="4">
    <name type="scientific">uncultured Phycisphaerae bacterium</name>
    <dbReference type="NCBI Taxonomy" id="904963"/>
    <lineage>
        <taxon>Bacteria</taxon>
        <taxon>Pseudomonadati</taxon>
        <taxon>Planctomycetota</taxon>
        <taxon>Phycisphaerae</taxon>
        <taxon>environmental samples</taxon>
    </lineage>
</organism>
<proteinExistence type="predicted"/>
<accession>A0A6J4P7P3</accession>
<dbReference type="Gene3D" id="3.20.20.10">
    <property type="entry name" value="Alanine racemase"/>
    <property type="match status" value="1"/>
</dbReference>
<dbReference type="PANTHER" id="PTHR43727:SF2">
    <property type="entry name" value="GROUP IV DECARBOXYLASE"/>
    <property type="match status" value="1"/>
</dbReference>
<dbReference type="InterPro" id="IPR029066">
    <property type="entry name" value="PLP-binding_barrel"/>
</dbReference>
<dbReference type="InterPro" id="IPR009006">
    <property type="entry name" value="Ala_racemase/Decarboxylase_C"/>
</dbReference>
<reference evidence="4" key="1">
    <citation type="submission" date="2020-02" db="EMBL/GenBank/DDBJ databases">
        <authorList>
            <person name="Meier V. D."/>
        </authorList>
    </citation>
    <scope>NUCLEOTIDE SEQUENCE</scope>
    <source>
        <strain evidence="4">AVDCRST_MAG64</strain>
    </source>
</reference>
<protein>
    <submittedName>
        <fullName evidence="4">Diaminopimelate decarboxylase</fullName>
        <ecNumber evidence="4">4.1.1.20</ecNumber>
    </submittedName>
</protein>
<keyword evidence="4" id="KW-0456">Lyase</keyword>
<dbReference type="InterPro" id="IPR022644">
    <property type="entry name" value="De-COase2_N"/>
</dbReference>
<evidence type="ECO:0000256" key="1">
    <source>
        <dbReference type="ARBA" id="ARBA00001933"/>
    </source>
</evidence>
<dbReference type="GO" id="GO:0006596">
    <property type="term" value="P:polyamine biosynthetic process"/>
    <property type="evidence" value="ECO:0007669"/>
    <property type="project" value="InterPro"/>
</dbReference>
<feature type="domain" description="Orn/DAP/Arg decarboxylase 2 N-terminal" evidence="3">
    <location>
        <begin position="37"/>
        <end position="129"/>
    </location>
</feature>
<evidence type="ECO:0000259" key="3">
    <source>
        <dbReference type="Pfam" id="PF02784"/>
    </source>
</evidence>
<dbReference type="InterPro" id="IPR002433">
    <property type="entry name" value="Orn_de-COase"/>
</dbReference>
<evidence type="ECO:0000256" key="2">
    <source>
        <dbReference type="ARBA" id="ARBA00022898"/>
    </source>
</evidence>
<name>A0A6J4P7P3_9BACT</name>
<dbReference type="SUPFAM" id="SSF51419">
    <property type="entry name" value="PLP-binding barrel"/>
    <property type="match status" value="1"/>
</dbReference>
<comment type="cofactor">
    <cofactor evidence="1">
        <name>pyridoxal 5'-phosphate</name>
        <dbReference type="ChEBI" id="CHEBI:597326"/>
    </cofactor>
</comment>
<feature type="non-terminal residue" evidence="4">
    <location>
        <position position="129"/>
    </location>
</feature>